<proteinExistence type="predicted"/>
<keyword evidence="2" id="KW-1185">Reference proteome</keyword>
<dbReference type="Pfam" id="PF11148">
    <property type="entry name" value="DUF2922"/>
    <property type="match status" value="1"/>
</dbReference>
<dbReference type="AlphaFoldDB" id="A0A0R1U1H5"/>
<comment type="caution">
    <text evidence="1">The sequence shown here is derived from an EMBL/GenBank/DDBJ whole genome shotgun (WGS) entry which is preliminary data.</text>
</comment>
<accession>A0A0R1U1H5</accession>
<evidence type="ECO:0000313" key="2">
    <source>
        <dbReference type="Proteomes" id="UP000051036"/>
    </source>
</evidence>
<reference evidence="1 2" key="1">
    <citation type="journal article" date="2015" name="Genome Announc.">
        <title>Expanding the biotechnology potential of lactobacilli through comparative genomics of 213 strains and associated genera.</title>
        <authorList>
            <person name="Sun Z."/>
            <person name="Harris H.M."/>
            <person name="McCann A."/>
            <person name="Guo C."/>
            <person name="Argimon S."/>
            <person name="Zhang W."/>
            <person name="Yang X."/>
            <person name="Jeffery I.B."/>
            <person name="Cooney J.C."/>
            <person name="Kagawa T.F."/>
            <person name="Liu W."/>
            <person name="Song Y."/>
            <person name="Salvetti E."/>
            <person name="Wrobel A."/>
            <person name="Rasinkangas P."/>
            <person name="Parkhill J."/>
            <person name="Rea M.C."/>
            <person name="O'Sullivan O."/>
            <person name="Ritari J."/>
            <person name="Douillard F.P."/>
            <person name="Paul Ross R."/>
            <person name="Yang R."/>
            <person name="Briner A.E."/>
            <person name="Felis G.E."/>
            <person name="de Vos W.M."/>
            <person name="Barrangou R."/>
            <person name="Klaenhammer T.R."/>
            <person name="Caufield P.W."/>
            <person name="Cui Y."/>
            <person name="Zhang H."/>
            <person name="O'Toole P.W."/>
        </authorList>
    </citation>
    <scope>NUCLEOTIDE SEQUENCE [LARGE SCALE GENOMIC DNA]</scope>
    <source>
        <strain evidence="1 2">DSM 16043</strain>
    </source>
</reference>
<evidence type="ECO:0008006" key="3">
    <source>
        <dbReference type="Google" id="ProtNLM"/>
    </source>
</evidence>
<organism evidence="1 2">
    <name type="scientific">Lactobacillus kalixensis DSM 16043</name>
    <dbReference type="NCBI Taxonomy" id="1423763"/>
    <lineage>
        <taxon>Bacteria</taxon>
        <taxon>Bacillati</taxon>
        <taxon>Bacillota</taxon>
        <taxon>Bacilli</taxon>
        <taxon>Lactobacillales</taxon>
        <taxon>Lactobacillaceae</taxon>
        <taxon>Lactobacillus</taxon>
    </lineage>
</organism>
<name>A0A0R1U1H5_9LACO</name>
<dbReference type="OrthoDB" id="2323347at2"/>
<protein>
    <recommendedName>
        <fullName evidence="3">DUF2922 domain-containing protein</fullName>
    </recommendedName>
</protein>
<gene>
    <name evidence="1" type="ORF">FC46_GL001814</name>
</gene>
<dbReference type="InterPro" id="IPR021321">
    <property type="entry name" value="DUF2922"/>
</dbReference>
<dbReference type="EMBL" id="AZFM01000072">
    <property type="protein sequence ID" value="KRL87239.1"/>
    <property type="molecule type" value="Genomic_DNA"/>
</dbReference>
<dbReference type="PATRIC" id="fig|1423763.3.peg.1849"/>
<dbReference type="RefSeq" id="WP_057800218.1">
    <property type="nucleotide sequence ID" value="NZ_AZFM01000072.1"/>
</dbReference>
<dbReference type="STRING" id="1423763.FC46_GL001814"/>
<evidence type="ECO:0000313" key="1">
    <source>
        <dbReference type="EMBL" id="KRL87239.1"/>
    </source>
</evidence>
<sequence length="85" mass="9280">MTETTKTLRLNFTNGENKTSTLSLAGARDNVSEEEVRENMRVIADSGVFEKDGVVMYAKPKSAAYVERGVTTIFDDSATTADKQA</sequence>
<dbReference type="Proteomes" id="UP000051036">
    <property type="component" value="Unassembled WGS sequence"/>
</dbReference>